<evidence type="ECO:0000313" key="2">
    <source>
        <dbReference type="Proteomes" id="UP000319663"/>
    </source>
</evidence>
<gene>
    <name evidence="1" type="ORF">MPDQ_005618</name>
</gene>
<comment type="caution">
    <text evidence="1">The sequence shown here is derived from an EMBL/GenBank/DDBJ whole genome shotgun (WGS) entry which is preliminary data.</text>
</comment>
<dbReference type="AlphaFoldDB" id="A0A507QYH3"/>
<organism evidence="1 2">
    <name type="scientific">Monascus purpureus</name>
    <name type="common">Red mold</name>
    <name type="synonym">Monascus anka</name>
    <dbReference type="NCBI Taxonomy" id="5098"/>
    <lineage>
        <taxon>Eukaryota</taxon>
        <taxon>Fungi</taxon>
        <taxon>Dikarya</taxon>
        <taxon>Ascomycota</taxon>
        <taxon>Pezizomycotina</taxon>
        <taxon>Eurotiomycetes</taxon>
        <taxon>Eurotiomycetidae</taxon>
        <taxon>Eurotiales</taxon>
        <taxon>Aspergillaceae</taxon>
        <taxon>Monascus</taxon>
    </lineage>
</organism>
<name>A0A507QYH3_MONPU</name>
<keyword evidence="2" id="KW-1185">Reference proteome</keyword>
<proteinExistence type="predicted"/>
<reference evidence="1 2" key="1">
    <citation type="submission" date="2019-06" db="EMBL/GenBank/DDBJ databases">
        <title>Wine fermentation using esterase from Monascus purpureus.</title>
        <authorList>
            <person name="Geng C."/>
            <person name="Zhang Y."/>
        </authorList>
    </citation>
    <scope>NUCLEOTIDE SEQUENCE [LARGE SCALE GENOMIC DNA]</scope>
    <source>
        <strain evidence="1">HQ1</strain>
    </source>
</reference>
<accession>A0A507QYH3</accession>
<dbReference type="Pfam" id="PF21858">
    <property type="entry name" value="DUF6914"/>
    <property type="match status" value="1"/>
</dbReference>
<protein>
    <submittedName>
        <fullName evidence="1">Uncharacterized protein</fullName>
    </submittedName>
</protein>
<dbReference type="EMBL" id="VIFY01000040">
    <property type="protein sequence ID" value="TQB73695.1"/>
    <property type="molecule type" value="Genomic_DNA"/>
</dbReference>
<evidence type="ECO:0000313" key="1">
    <source>
        <dbReference type="EMBL" id="TQB73695.1"/>
    </source>
</evidence>
<sequence>MPSNKPRLQLALYARPKHPDSPHYALLITPKITGQYTSTTTLPATKFHVKNTLQNIDCQLSQPWRFERIPLSDLSRDPRLLACFVIGKIAPRAIEAVENIIAQVPVYQIDDPDQAKAQSFNCCTWVEDVLTQLRGSGHVARLMDMDWQTVQKEALAYVVSKRREGRWDAGRCADDVPVMDLLTGTELVP</sequence>
<dbReference type="OrthoDB" id="2679825at2759"/>
<dbReference type="Proteomes" id="UP000319663">
    <property type="component" value="Unassembled WGS sequence"/>
</dbReference>
<dbReference type="InterPro" id="IPR054208">
    <property type="entry name" value="DUF6914"/>
</dbReference>